<comment type="caution">
    <text evidence="5">The sequence shown here is derived from an EMBL/GenBank/DDBJ whole genome shotgun (WGS) entry which is preliminary data.</text>
</comment>
<dbReference type="Gene3D" id="2.60.40.3800">
    <property type="match status" value="1"/>
</dbReference>
<proteinExistence type="predicted"/>
<accession>A0A7C1SD79</accession>
<dbReference type="Pfam" id="PF18962">
    <property type="entry name" value="Por_Secre_tail"/>
    <property type="match status" value="1"/>
</dbReference>
<evidence type="ECO:0000313" key="6">
    <source>
        <dbReference type="EMBL" id="HFJ53271.1"/>
    </source>
</evidence>
<evidence type="ECO:0000259" key="3">
    <source>
        <dbReference type="Pfam" id="PF08126"/>
    </source>
</evidence>
<dbReference type="Gene3D" id="2.60.40.10">
    <property type="entry name" value="Immunoglobulins"/>
    <property type="match status" value="1"/>
</dbReference>
<feature type="domain" description="Secretion system C-terminal sorting" evidence="4">
    <location>
        <begin position="1088"/>
        <end position="1164"/>
    </location>
</feature>
<feature type="domain" description="Gingipain propeptide" evidence="3">
    <location>
        <begin position="38"/>
        <end position="173"/>
    </location>
</feature>
<dbReference type="InterPro" id="IPR013783">
    <property type="entry name" value="Ig-like_fold"/>
</dbReference>
<dbReference type="InterPro" id="IPR029030">
    <property type="entry name" value="Caspase-like_dom_sf"/>
</dbReference>
<dbReference type="GO" id="GO:0004197">
    <property type="term" value="F:cysteine-type endopeptidase activity"/>
    <property type="evidence" value="ECO:0007669"/>
    <property type="project" value="InterPro"/>
</dbReference>
<evidence type="ECO:0000313" key="5">
    <source>
        <dbReference type="EMBL" id="HEA87426.1"/>
    </source>
</evidence>
<dbReference type="Pfam" id="PF01364">
    <property type="entry name" value="Peptidase_C25"/>
    <property type="match status" value="1"/>
</dbReference>
<protein>
    <submittedName>
        <fullName evidence="5">T9SS type A sorting domain-containing protein</fullName>
    </submittedName>
</protein>
<evidence type="ECO:0000259" key="2">
    <source>
        <dbReference type="Pfam" id="PF01364"/>
    </source>
</evidence>
<dbReference type="InterPro" id="IPR038490">
    <property type="entry name" value="Gingipain_propep_sf"/>
</dbReference>
<keyword evidence="1" id="KW-0732">Signal</keyword>
<name>A0A7C1SD79_UNCW3</name>
<organism evidence="5">
    <name type="scientific">candidate division WOR-3 bacterium</name>
    <dbReference type="NCBI Taxonomy" id="2052148"/>
    <lineage>
        <taxon>Bacteria</taxon>
        <taxon>Bacteria division WOR-3</taxon>
    </lineage>
</organism>
<dbReference type="EMBL" id="DSTU01000002">
    <property type="protein sequence ID" value="HFJ53271.1"/>
    <property type="molecule type" value="Genomic_DNA"/>
</dbReference>
<dbReference type="InterPro" id="IPR029031">
    <property type="entry name" value="Gingipain_N_sf"/>
</dbReference>
<dbReference type="Pfam" id="PF08126">
    <property type="entry name" value="Propeptide_C25"/>
    <property type="match status" value="1"/>
</dbReference>
<dbReference type="InterPro" id="IPR026444">
    <property type="entry name" value="Secre_tail"/>
</dbReference>
<dbReference type="EMBL" id="DSLG01000006">
    <property type="protein sequence ID" value="HEA87426.1"/>
    <property type="molecule type" value="Genomic_DNA"/>
</dbReference>
<evidence type="ECO:0000259" key="4">
    <source>
        <dbReference type="Pfam" id="PF18962"/>
    </source>
</evidence>
<dbReference type="SUPFAM" id="SSF52129">
    <property type="entry name" value="Caspase-like"/>
    <property type="match status" value="1"/>
</dbReference>
<sequence>MKRYAVLLVPVFLFAGTITKTLEFSPTELIITSANGYDVVQLRNAGSITEPGRPALPVVPVNLAIPANATVTGIEVIPVEVEVLAGSYRVHPAQEPVVLSSKSQPGFVPPDPEVYSRSEPFPGRVYDWNGYTGAMMGWRVCGFGVYPLQYEPASGRLTLYKRLQVRVSYQEGAVSPVRLSERQLAAFAPAVRSVVVNPEDVGGFAPEIRQTDQLDCDYAIITSGSLASTFQSLADWRTKKGLYTRIFRTDSISARYPGRDLQEKIRNFIIDYWTNHGLIYVLLAGDNSLVPARRARCVVGTTTDDIPADLYYADLQWSWDGNRNNIFGEMSGDTVDLFYDLFIGRASVDNATQVNTFISKTLFYEKTPTTDYLQRMLLPYVMLWSSSGYSGRVVSETIAAKTPSGWTDAYIANPTTTTPMRDSINRGYHFCHAAAHGDDYGFYTESGTPIYTTSTASGQTNSTRPVILNSIACISGNFEAEDCLAEALMNNAYGGAVATIMNSRYGWGTPPTMGPSEKLDCIFYDYYFIGDTVEIGRNHCSSKSVYGYIAQSQAVWRWCYYELNLFGDPALPMWNGVPGTMSVQNRDTVTTGAQSFQVTVTSGGSPVVGALVCCYKPGEVHEVGYTNGSGIATVTINPLTTGTMYLTVSRKQYLPVEKTVVVVPGTPQPYITIIRTFVDDGGNNQLDPGETADLYVTVKNIGSAPATNVAGRLRTASGYITMSDSTASYGTLNANDTARGDRYRLTASASTPPGSQVSFTLNITSNEGSWNPTFSLTVGTPQQPGQLWVNHDTGNCKLSVTALGSIGFTEPPSLDLGAGFCYPKTSASHLYYSSLLVGNSESYVVDRFYGRPASSINTDFRLVDSVRMIFPPQSGDEQFRAVLSDAAHSTPKNLRITQNSYMSAQPGYDDFVVLVYDIQNQGSSAVNGLYAGIFADFDVGADPTQNTVTSNETKRFSYMRSASSANPCVGVKILEPQSFANLCAIDHARYVYPDSAMTEGMKFRILNGTIVQRNSNRNYDWSIGVSAGPFSLNPGESQRVAFAFVGGTSAADFEANADSAQSWYDNYLGIQAEEGGQRSPEFAGIRIVPNPLSGMLYLSYNLNQAGRVQVALYDITGRQVAGLLDRQLEPGRLELRWDASRLACGVYLVKVTAPGGVETQKLVIKR</sequence>
<dbReference type="AlphaFoldDB" id="A0A7C1SD79"/>
<evidence type="ECO:0000256" key="1">
    <source>
        <dbReference type="ARBA" id="ARBA00022729"/>
    </source>
</evidence>
<reference evidence="5" key="1">
    <citation type="journal article" date="2020" name="mSystems">
        <title>Genome- and Community-Level Interaction Insights into Carbon Utilization and Element Cycling Functions of Hydrothermarchaeota in Hydrothermal Sediment.</title>
        <authorList>
            <person name="Zhou Z."/>
            <person name="Liu Y."/>
            <person name="Xu W."/>
            <person name="Pan J."/>
            <person name="Luo Z.H."/>
            <person name="Li M."/>
        </authorList>
    </citation>
    <scope>NUCLEOTIDE SEQUENCE [LARGE SCALE GENOMIC DNA]</scope>
    <source>
        <strain evidence="5">SpSt-265</strain>
        <strain evidence="6">SpSt-465</strain>
    </source>
</reference>
<feature type="domain" description="Gingipain" evidence="2">
    <location>
        <begin position="218"/>
        <end position="573"/>
    </location>
</feature>
<dbReference type="GO" id="GO:0006508">
    <property type="term" value="P:proteolysis"/>
    <property type="evidence" value="ECO:0007669"/>
    <property type="project" value="InterPro"/>
</dbReference>
<dbReference type="InterPro" id="IPR001769">
    <property type="entry name" value="Gingipain"/>
</dbReference>
<dbReference type="NCBIfam" id="TIGR04183">
    <property type="entry name" value="Por_Secre_tail"/>
    <property type="match status" value="1"/>
</dbReference>
<gene>
    <name evidence="5" type="ORF">ENP94_05380</name>
    <name evidence="6" type="ORF">ENS16_01075</name>
</gene>
<dbReference type="Gene3D" id="3.40.50.1460">
    <property type="match status" value="1"/>
</dbReference>
<dbReference type="InterPro" id="IPR012600">
    <property type="entry name" value="Propeptide_C25"/>
</dbReference>
<dbReference type="Gene3D" id="3.40.50.10390">
    <property type="entry name" value="Gingipain r, domain 1"/>
    <property type="match status" value="1"/>
</dbReference>